<dbReference type="EMBL" id="JAULJE010000009">
    <property type="protein sequence ID" value="KAK1339073.1"/>
    <property type="molecule type" value="Genomic_DNA"/>
</dbReference>
<evidence type="ECO:0000256" key="6">
    <source>
        <dbReference type="ARBA" id="ARBA00045649"/>
    </source>
</evidence>
<dbReference type="InterPro" id="IPR038661">
    <property type="entry name" value="Ribosomal_eL33_sf"/>
</dbReference>
<name>A0AA40LP99_CNENI</name>
<keyword evidence="8" id="KW-1185">Reference proteome</keyword>
<dbReference type="PANTHER" id="PTHR10902">
    <property type="entry name" value="60S RIBOSOMAL PROTEIN L35A"/>
    <property type="match status" value="1"/>
</dbReference>
<sequence length="223" mass="24554">MPEHFLSPFKGRGGSRLAHIRRPVSKFKANISEEKGLWSTEGRAQVLLESTSDAEARVIEVHAVRGGPLVAVAAVWQQHHLHHDRKAVLPQQGDLRPGKRCAYVHKAKNNTVTLGGKPNKTRVTWGKVTRAHGNSGIVCVKFQSNLLAKAIRHRIREFDQETGSLIAHYDVRLPPGGGTEQRKAPAGNQKSLIGLIAGQAWGPYLCTNFVHWTSSIIITMYVG</sequence>
<evidence type="ECO:0000256" key="3">
    <source>
        <dbReference type="ARBA" id="ARBA00023274"/>
    </source>
</evidence>
<gene>
    <name evidence="7" type="ORF">QTO34_019746</name>
</gene>
<evidence type="ECO:0000313" key="8">
    <source>
        <dbReference type="Proteomes" id="UP001177744"/>
    </source>
</evidence>
<comment type="caution">
    <text evidence="7">The sequence shown here is derived from an EMBL/GenBank/DDBJ whole genome shotgun (WGS) entry which is preliminary data.</text>
</comment>
<comment type="similarity">
    <text evidence="1">Belongs to the eukaryotic ribosomal protein eL33 family.</text>
</comment>
<reference evidence="7" key="1">
    <citation type="submission" date="2023-06" db="EMBL/GenBank/DDBJ databases">
        <title>Reference genome for the Northern bat (Eptesicus nilssonii), a most northern bat species.</title>
        <authorList>
            <person name="Laine V.N."/>
            <person name="Pulliainen A.T."/>
            <person name="Lilley T.M."/>
        </authorList>
    </citation>
    <scope>NUCLEOTIDE SEQUENCE</scope>
    <source>
        <strain evidence="7">BLF_Eptnil</strain>
        <tissue evidence="7">Kidney</tissue>
    </source>
</reference>
<dbReference type="GO" id="GO:0005840">
    <property type="term" value="C:ribosome"/>
    <property type="evidence" value="ECO:0007669"/>
    <property type="project" value="UniProtKB-KW"/>
</dbReference>
<keyword evidence="3" id="KW-0687">Ribonucleoprotein</keyword>
<dbReference type="GO" id="GO:0006412">
    <property type="term" value="P:translation"/>
    <property type="evidence" value="ECO:0007669"/>
    <property type="project" value="InterPro"/>
</dbReference>
<keyword evidence="2" id="KW-0689">Ribosomal protein</keyword>
<dbReference type="Pfam" id="PF01247">
    <property type="entry name" value="Ribosomal_L35Ae"/>
    <property type="match status" value="1"/>
</dbReference>
<comment type="function">
    <text evidence="6">Component of the large ribosomal subunit. The ribosome is a large ribonucleoprotein complex responsible for the synthesis of proteins in the cell. Required for the proliferation and viability of hematopoietic cells.</text>
</comment>
<feature type="non-terminal residue" evidence="7">
    <location>
        <position position="223"/>
    </location>
</feature>
<proteinExistence type="inferred from homology"/>
<dbReference type="Gene3D" id="2.40.10.190">
    <property type="entry name" value="translation elongation factor selb, chain A, domain 4"/>
    <property type="match status" value="1"/>
</dbReference>
<evidence type="ECO:0000256" key="2">
    <source>
        <dbReference type="ARBA" id="ARBA00022980"/>
    </source>
</evidence>
<dbReference type="InterPro" id="IPR009000">
    <property type="entry name" value="Transl_B-barrel_sf"/>
</dbReference>
<evidence type="ECO:0000256" key="1">
    <source>
        <dbReference type="ARBA" id="ARBA00009269"/>
    </source>
</evidence>
<dbReference type="GO" id="GO:0003735">
    <property type="term" value="F:structural constituent of ribosome"/>
    <property type="evidence" value="ECO:0007669"/>
    <property type="project" value="InterPro"/>
</dbReference>
<dbReference type="GO" id="GO:1990904">
    <property type="term" value="C:ribonucleoprotein complex"/>
    <property type="evidence" value="ECO:0007669"/>
    <property type="project" value="UniProtKB-KW"/>
</dbReference>
<protein>
    <recommendedName>
        <fullName evidence="4">Large ribosomal subunit protein eL33</fullName>
    </recommendedName>
    <alternativeName>
        <fullName evidence="5">60S ribosomal protein L35a</fullName>
    </alternativeName>
</protein>
<evidence type="ECO:0000256" key="4">
    <source>
        <dbReference type="ARBA" id="ARBA00035228"/>
    </source>
</evidence>
<evidence type="ECO:0000313" key="7">
    <source>
        <dbReference type="EMBL" id="KAK1339073.1"/>
    </source>
</evidence>
<dbReference type="Proteomes" id="UP001177744">
    <property type="component" value="Unassembled WGS sequence"/>
</dbReference>
<accession>A0AA40LP99</accession>
<dbReference type="AlphaFoldDB" id="A0AA40LP99"/>
<organism evidence="7 8">
    <name type="scientific">Cnephaeus nilssonii</name>
    <name type="common">Northern bat</name>
    <name type="synonym">Eptesicus nilssonii</name>
    <dbReference type="NCBI Taxonomy" id="3371016"/>
    <lineage>
        <taxon>Eukaryota</taxon>
        <taxon>Metazoa</taxon>
        <taxon>Chordata</taxon>
        <taxon>Craniata</taxon>
        <taxon>Vertebrata</taxon>
        <taxon>Euteleostomi</taxon>
        <taxon>Mammalia</taxon>
        <taxon>Eutheria</taxon>
        <taxon>Laurasiatheria</taxon>
        <taxon>Chiroptera</taxon>
        <taxon>Yangochiroptera</taxon>
        <taxon>Vespertilionidae</taxon>
        <taxon>Cnephaeus</taxon>
    </lineage>
</organism>
<evidence type="ECO:0000256" key="5">
    <source>
        <dbReference type="ARBA" id="ARBA00035530"/>
    </source>
</evidence>
<dbReference type="SUPFAM" id="SSF50447">
    <property type="entry name" value="Translation proteins"/>
    <property type="match status" value="1"/>
</dbReference>
<dbReference type="InterPro" id="IPR001780">
    <property type="entry name" value="Ribosomal_eL33"/>
</dbReference>